<dbReference type="InterPro" id="IPR014030">
    <property type="entry name" value="Ketoacyl_synth_N"/>
</dbReference>
<dbReference type="Pfam" id="PF00698">
    <property type="entry name" value="Acyl_transf_1"/>
    <property type="match status" value="1"/>
</dbReference>
<dbReference type="Pfam" id="PF21089">
    <property type="entry name" value="PKS_DH_N"/>
    <property type="match status" value="1"/>
</dbReference>
<dbReference type="InterPro" id="IPR057326">
    <property type="entry name" value="KR_dom"/>
</dbReference>
<dbReference type="EMBL" id="JBHLYR010000063">
    <property type="protein sequence ID" value="MFB9994577.1"/>
    <property type="molecule type" value="Genomic_DNA"/>
</dbReference>
<dbReference type="InterPro" id="IPR020806">
    <property type="entry name" value="PKS_PP-bd"/>
</dbReference>
<dbReference type="InterPro" id="IPR013968">
    <property type="entry name" value="PKS_KR"/>
</dbReference>
<dbReference type="InterPro" id="IPR001227">
    <property type="entry name" value="Ac_transferase_dom_sf"/>
</dbReference>
<keyword evidence="6" id="KW-0012">Acyltransferase</keyword>
<dbReference type="PANTHER" id="PTHR43775">
    <property type="entry name" value="FATTY ACID SYNTHASE"/>
    <property type="match status" value="1"/>
</dbReference>
<evidence type="ECO:0000256" key="3">
    <source>
        <dbReference type="ARBA" id="ARBA00022679"/>
    </source>
</evidence>
<feature type="region of interest" description="C-terminal hotdog fold" evidence="7">
    <location>
        <begin position="1079"/>
        <end position="1233"/>
    </location>
</feature>
<proteinExistence type="predicted"/>
<dbReference type="InterPro" id="IPR018201">
    <property type="entry name" value="Ketoacyl_synth_AS"/>
</dbReference>
<dbReference type="PANTHER" id="PTHR43775:SF37">
    <property type="entry name" value="SI:DKEY-61P9.11"/>
    <property type="match status" value="1"/>
</dbReference>
<dbReference type="SMART" id="SM00826">
    <property type="entry name" value="PKS_DH"/>
    <property type="match status" value="1"/>
</dbReference>
<dbReference type="InterPro" id="IPR050091">
    <property type="entry name" value="PKS_NRPS_Biosynth_Enz"/>
</dbReference>
<reference evidence="12 13" key="1">
    <citation type="submission" date="2024-09" db="EMBL/GenBank/DDBJ databases">
        <authorList>
            <person name="Sun Q."/>
            <person name="Mori K."/>
        </authorList>
    </citation>
    <scope>NUCLEOTIDE SEQUENCE [LARGE SCALE GENOMIC DNA]</scope>
    <source>
        <strain evidence="12 13">JCM 13503</strain>
    </source>
</reference>
<dbReference type="Pfam" id="PF00550">
    <property type="entry name" value="PP-binding"/>
    <property type="match status" value="1"/>
</dbReference>
<dbReference type="InterPro" id="IPR036291">
    <property type="entry name" value="NAD(P)-bd_dom_sf"/>
</dbReference>
<evidence type="ECO:0000256" key="2">
    <source>
        <dbReference type="ARBA" id="ARBA00022553"/>
    </source>
</evidence>
<dbReference type="SMART" id="SM01294">
    <property type="entry name" value="PKS_PP_betabranch"/>
    <property type="match status" value="1"/>
</dbReference>
<dbReference type="Pfam" id="PF00107">
    <property type="entry name" value="ADH_zinc_N"/>
    <property type="match status" value="1"/>
</dbReference>
<dbReference type="Gene3D" id="1.10.1200.10">
    <property type="entry name" value="ACP-like"/>
    <property type="match status" value="1"/>
</dbReference>
<dbReference type="InterPro" id="IPR016039">
    <property type="entry name" value="Thiolase-like"/>
</dbReference>
<dbReference type="Gene3D" id="3.40.50.150">
    <property type="entry name" value="Vaccinia Virus protein VP39"/>
    <property type="match status" value="1"/>
</dbReference>
<feature type="active site" description="Proton donor; for dehydratase activity" evidence="7">
    <location>
        <position position="1141"/>
    </location>
</feature>
<dbReference type="SMART" id="SM00825">
    <property type="entry name" value="PKS_KS"/>
    <property type="match status" value="1"/>
</dbReference>
<dbReference type="Gene3D" id="3.30.70.3290">
    <property type="match status" value="1"/>
</dbReference>
<evidence type="ECO:0000256" key="8">
    <source>
        <dbReference type="SAM" id="MobiDB-lite"/>
    </source>
</evidence>
<dbReference type="Gene3D" id="3.40.47.10">
    <property type="match status" value="1"/>
</dbReference>
<organism evidence="12 13">
    <name type="scientific">Deinococcus oregonensis</name>
    <dbReference type="NCBI Taxonomy" id="1805970"/>
    <lineage>
        <taxon>Bacteria</taxon>
        <taxon>Thermotogati</taxon>
        <taxon>Deinococcota</taxon>
        <taxon>Deinococci</taxon>
        <taxon>Deinococcales</taxon>
        <taxon>Deinococcaceae</taxon>
        <taxon>Deinococcus</taxon>
    </lineage>
</organism>
<keyword evidence="1" id="KW-0596">Phosphopantetheine</keyword>
<dbReference type="SUPFAM" id="SSF55048">
    <property type="entry name" value="Probable ACP-binding domain of malonyl-CoA ACP transacylase"/>
    <property type="match status" value="1"/>
</dbReference>
<dbReference type="SMART" id="SM00829">
    <property type="entry name" value="PKS_ER"/>
    <property type="match status" value="1"/>
</dbReference>
<dbReference type="InterPro" id="IPR014043">
    <property type="entry name" value="Acyl_transferase_dom"/>
</dbReference>
<dbReference type="InterPro" id="IPR020841">
    <property type="entry name" value="PKS_Beta-ketoAc_synthase_dom"/>
</dbReference>
<dbReference type="PROSITE" id="PS00606">
    <property type="entry name" value="KS3_1"/>
    <property type="match status" value="1"/>
</dbReference>
<evidence type="ECO:0000256" key="4">
    <source>
        <dbReference type="ARBA" id="ARBA00022857"/>
    </source>
</evidence>
<keyword evidence="3" id="KW-0808">Transferase</keyword>
<keyword evidence="5" id="KW-0511">Multifunctional enzyme</keyword>
<feature type="active site" description="Proton acceptor; for dehydratase activity" evidence="7">
    <location>
        <position position="966"/>
    </location>
</feature>
<dbReference type="InterPro" id="IPR036736">
    <property type="entry name" value="ACP-like_sf"/>
</dbReference>
<accession>A0ABV6B4B1</accession>
<sequence length="2580" mass="273086">MTHSEWTHSGLPPAVEGEGTADRTELADPIAIIGIGCRFPGEANTPRQFWDFLVGGGDAVTEIPAERWRVDAYFNPDHRAPGRTYARWGGFIREIDQFDAAFFGISPREAARMDPQQRLLLEVADEAFQDAGLPPSTLAGSDTGVFMGVSTCDYAGIQTATSARHSIDSFTNLGVGTCITANRISYHYDFHGPSFVVDTACSSSLVAVSLACKALWNGECGVALTGAVNLILRPENTMGFSKAQMLSAQGRCKSFDADAGGYVRAEGAGVLVLKPLSRAQADGDRIYAVIRAADINQDGRTGGIALPNGEAQAALLRGIYTRAGLDPAQVRFVEAHGTGTVVGDPIEVNALGQVLRAGYTPGQPECLIGSVKSNLGHLEAASGMAGLIKAALSIQQREIPGNLHFHTPNPAIPFESYGLRVTVGQQSWPTDPDGSQSFLTGINSFGFGGTNAHVVLDRAPAVQEAQATPGVQPAQPHAEFMPLSARSPEALRAVAEHFRDFSTLRADLPLADLAATLGRYREHHPYRLSLAPRNHAEWQEQLQAFLDGETRAGMAQGRTLAEGEHVPLAFVFSGMGPQWWGMGRELLGEPGEPVFRAVLEEIDALLSVYTGWSLLDELLRPEEESRINDTQIAQPAIFALQVALARLWASWGVIPDVIIGHSLGEAAAAHIAGALSLPDAVHLIYQRSRLQHSTAGQGKMLAVTLPPAEAAALVAEFPGRVSVAAYNSPTDLTLAGVTADLETIAARLTAADVFNAFLKVEVPFHSPVMEQIRTEFFTVMQGLVPRAPSIPLMSTTFGRFVEGAELDVTAWWQNIRQSVLFEGGIQQLLQGGPHVFLEVSAHPALSASLTRCIAAAPQAHARNASVVLPSLRRLEPERVTLLGSLGRLYTLGRPLDWPRIHSAAPRHLPLPLYPWQHERHWNETARAHRERLGLKVHPLLGERQDTATPAWENVMDAYSTPDLRDHVVQGEVVFPGAGYVEMALAAARETFGEGGAVLSDLTFAEALILPPGEGRVVQTLVDARHALQVHSRPAGGLDAAGSDAPAPEEWTLHARATLRRLGGHLARQEALPMLRARCPRPYATDTFYAHFHALGLQYGPHYRGLTEVWLRSGTAAEGEAFGLLRPALAHEEGLLPPPVLDACFQLLLGAVASLPNAPEGRLYLPVQIRELVFMPAAGWSVPSSGGPLCAHARLTHWDTARITGDLTLMDAAGNVLAEVRGLSCQAIDNAATSLDAMLYAHTWERQPLLLEPGRAAPLTLPALPDLENLRADTLARIGTPQDRADFESLTARLAGLYAQTALADAPSSEESPSDLRAAAQALADAVSASGHPESGDPEALWRSVWARFPSHAAELQVLHRAGATLAARLRQPGTSALGGLAGPLDHLRSASPTVRPAHTLVAAALTRLLDARSPDEGGAPGPVRVLELNAAQEGWPGGLTAHLAPALARAGVSLTLADADPEALERAAARAGQSLSDVPATLLLDLSRPLDEQLDELTPEEAQKFDVLVGVDLAADASAHLRHLLAPGGVLLLERTLRLPAWTALLPELGSVAPALNAALTAQGIEDVTSLPDAPESALAVREVIWGRAPATSGDAAADPAPPEVAPAPAGRWLLLADDADFASQLQAEVEARQGTVQVVAPHGSAIPGALEVLPADRAALTALLAQAEALAGVVFAWGLISLAQPTVSDLQHAETLGGQTVLALVQALAATETHSVLWLVTRGAQAVGREVITPTQAGLWGLGRVVGTEYPHLSPRLLDLDPGLPTAASAAVLVQELLGGSAEDELAFRAEGGRFVRWAHRLTRPSRAALTAPGSRVAADTATRIHIQRPGVLGSLTHQVTPRRTPEPGEVEVRIEAAALNFKDIMVGMGMLPDEALEGGFTGRSYGMEAAGIIERVGEGVTQYAPGDAVVLCGPDALSSFRTVPLSFVVPRPAHLSCEAAATLPIAYLTAYYALHTLCQLGPDDRVLVHAAAGGVGLAAIALCQRAGATVYATAGTPEKRELLRALGVPHVMDSRTLDFAEEVMAASHGKGVSIVLNSLSGEAIGRSLSCLSPYGKFVEIGKRDIYQNSALDLAPFRNNLSYFAVDLDRMWVDRPQMMQGLLHTVMGLFASRELAPLAYRVFSYAAAESAFRFMAQARHTGKVVLALTAEPPAHLSRLPEPVGLDPAGVYLMTGGLGGFGLALAAWLAGRGARRLVLVGRSAGSEAARATVQELLQHTEDLQITMEQADIADSDAVKALLERARLLGPLRGIFHAAMVIDDALIEQLTPERYRRVTAPKVLGAWNLHTHTRADALDVFVCFSSVSALIGNMGQANYGAANAFLDALADVRRTEGLPSLTVNWGAVADVGYLTGQAAVAERLEAVGVTPVPVGQLLAALGELWPAALSRSTAQPSAPQTPGAVGVAALHWPLLAQSRGVPLPPRLAHLLSAAAAEASSHEAGGFLSALLDLSEEERGIALSARLAEQLARILGTSPGKLDHDQAIMKMGVDSLMAVELGSQIQAETGVKVSPMKFVGGITLRGLTEFVLESLTAPAAEAQLISMPIAPVANLEGHVETLPDADVDAMLAGLLAEQQGRA</sequence>
<dbReference type="InterPro" id="IPR049552">
    <property type="entry name" value="PKS_DH_N"/>
</dbReference>
<dbReference type="PROSITE" id="PS52004">
    <property type="entry name" value="KS3_2"/>
    <property type="match status" value="1"/>
</dbReference>
<dbReference type="InterPro" id="IPR020807">
    <property type="entry name" value="PKS_DH"/>
</dbReference>
<dbReference type="Pfam" id="PF02801">
    <property type="entry name" value="Ketoacyl-synt_C"/>
    <property type="match status" value="1"/>
</dbReference>
<evidence type="ECO:0000259" key="11">
    <source>
        <dbReference type="PROSITE" id="PS52019"/>
    </source>
</evidence>
<dbReference type="RefSeq" id="WP_380015648.1">
    <property type="nucleotide sequence ID" value="NZ_JBHLYR010000063.1"/>
</dbReference>
<keyword evidence="4" id="KW-0521">NADP</keyword>
<dbReference type="Pfam" id="PF14765">
    <property type="entry name" value="PS-DH"/>
    <property type="match status" value="1"/>
</dbReference>
<dbReference type="CDD" id="cd05195">
    <property type="entry name" value="enoyl_red"/>
    <property type="match status" value="1"/>
</dbReference>
<evidence type="ECO:0000256" key="6">
    <source>
        <dbReference type="ARBA" id="ARBA00023315"/>
    </source>
</evidence>
<dbReference type="Gene3D" id="3.10.129.10">
    <property type="entry name" value="Hotdog Thioesterase"/>
    <property type="match status" value="1"/>
</dbReference>
<dbReference type="InterPro" id="IPR016035">
    <property type="entry name" value="Acyl_Trfase/lysoPLipase"/>
</dbReference>
<dbReference type="InterPro" id="IPR006162">
    <property type="entry name" value="Ppantetheine_attach_site"/>
</dbReference>
<evidence type="ECO:0000256" key="7">
    <source>
        <dbReference type="PROSITE-ProRule" id="PRU01363"/>
    </source>
</evidence>
<dbReference type="PROSITE" id="PS00012">
    <property type="entry name" value="PHOSPHOPANTETHEINE"/>
    <property type="match status" value="1"/>
</dbReference>
<dbReference type="SUPFAM" id="SSF47336">
    <property type="entry name" value="ACP-like"/>
    <property type="match status" value="1"/>
</dbReference>
<evidence type="ECO:0000313" key="13">
    <source>
        <dbReference type="Proteomes" id="UP001589733"/>
    </source>
</evidence>
<dbReference type="Pfam" id="PF08240">
    <property type="entry name" value="ADH_N"/>
    <property type="match status" value="1"/>
</dbReference>
<feature type="domain" description="Carrier" evidence="9">
    <location>
        <begin position="2459"/>
        <end position="2533"/>
    </location>
</feature>
<dbReference type="Gene3D" id="3.40.366.10">
    <property type="entry name" value="Malonyl-Coenzyme A Acyl Carrier Protein, domain 2"/>
    <property type="match status" value="1"/>
</dbReference>
<dbReference type="SUPFAM" id="SSF53335">
    <property type="entry name" value="S-adenosyl-L-methionine-dependent methyltransferases"/>
    <property type="match status" value="1"/>
</dbReference>
<dbReference type="Gene3D" id="3.40.50.720">
    <property type="entry name" value="NAD(P)-binding Rossmann-like Domain"/>
    <property type="match status" value="3"/>
</dbReference>
<dbReference type="Pfam" id="PF08659">
    <property type="entry name" value="KR"/>
    <property type="match status" value="1"/>
</dbReference>
<dbReference type="SUPFAM" id="SSF51735">
    <property type="entry name" value="NAD(P)-binding Rossmann-fold domains"/>
    <property type="match status" value="3"/>
</dbReference>
<dbReference type="InterPro" id="IPR029063">
    <property type="entry name" value="SAM-dependent_MTases_sf"/>
</dbReference>
<dbReference type="InterPro" id="IPR013154">
    <property type="entry name" value="ADH-like_N"/>
</dbReference>
<feature type="domain" description="Ketosynthase family 3 (KS3)" evidence="10">
    <location>
        <begin position="27"/>
        <end position="458"/>
    </location>
</feature>
<dbReference type="InterPro" id="IPR049900">
    <property type="entry name" value="PKS_mFAS_DH"/>
</dbReference>
<dbReference type="InterPro" id="IPR020843">
    <property type="entry name" value="ER"/>
</dbReference>
<dbReference type="PROSITE" id="PS52019">
    <property type="entry name" value="PKS_MFAS_DH"/>
    <property type="match status" value="1"/>
</dbReference>
<dbReference type="PROSITE" id="PS50075">
    <property type="entry name" value="CARRIER"/>
    <property type="match status" value="1"/>
</dbReference>
<dbReference type="SMART" id="SM00822">
    <property type="entry name" value="PKS_KR"/>
    <property type="match status" value="1"/>
</dbReference>
<keyword evidence="13" id="KW-1185">Reference proteome</keyword>
<dbReference type="Pfam" id="PF16197">
    <property type="entry name" value="KAsynt_C_assoc"/>
    <property type="match status" value="1"/>
</dbReference>
<dbReference type="InterPro" id="IPR016036">
    <property type="entry name" value="Malonyl_transacylase_ACP-bd"/>
</dbReference>
<evidence type="ECO:0000256" key="5">
    <source>
        <dbReference type="ARBA" id="ARBA00023268"/>
    </source>
</evidence>
<dbReference type="InterPro" id="IPR013149">
    <property type="entry name" value="ADH-like_C"/>
</dbReference>
<feature type="domain" description="PKS/mFAS DH" evidence="11">
    <location>
        <begin position="937"/>
        <end position="1233"/>
    </location>
</feature>
<dbReference type="CDD" id="cd00833">
    <property type="entry name" value="PKS"/>
    <property type="match status" value="1"/>
</dbReference>
<feature type="region of interest" description="N-terminal hotdog fold" evidence="7">
    <location>
        <begin position="937"/>
        <end position="1065"/>
    </location>
</feature>
<dbReference type="Gene3D" id="3.90.180.10">
    <property type="entry name" value="Medium-chain alcohol dehydrogenases, catalytic domain"/>
    <property type="match status" value="1"/>
</dbReference>
<dbReference type="Proteomes" id="UP001589733">
    <property type="component" value="Unassembled WGS sequence"/>
</dbReference>
<evidence type="ECO:0000259" key="9">
    <source>
        <dbReference type="PROSITE" id="PS50075"/>
    </source>
</evidence>
<name>A0ABV6B4B1_9DEIO</name>
<dbReference type="SMART" id="SM00827">
    <property type="entry name" value="PKS_AT"/>
    <property type="match status" value="1"/>
</dbReference>
<gene>
    <name evidence="12" type="ORF">ACFFLM_21700</name>
</gene>
<dbReference type="Pfam" id="PF00109">
    <property type="entry name" value="ketoacyl-synt"/>
    <property type="match status" value="1"/>
</dbReference>
<dbReference type="SUPFAM" id="SSF53901">
    <property type="entry name" value="Thiolase-like"/>
    <property type="match status" value="1"/>
</dbReference>
<evidence type="ECO:0000256" key="1">
    <source>
        <dbReference type="ARBA" id="ARBA00022450"/>
    </source>
</evidence>
<dbReference type="Gene3D" id="3.10.129.120">
    <property type="match status" value="1"/>
</dbReference>
<dbReference type="SUPFAM" id="SSF52151">
    <property type="entry name" value="FabD/lysophospholipase-like"/>
    <property type="match status" value="1"/>
</dbReference>
<feature type="region of interest" description="Disordered" evidence="8">
    <location>
        <begin position="1"/>
        <end position="21"/>
    </location>
</feature>
<keyword evidence="2" id="KW-0597">Phosphoprotein</keyword>
<dbReference type="SUPFAM" id="SSF50129">
    <property type="entry name" value="GroES-like"/>
    <property type="match status" value="1"/>
</dbReference>
<dbReference type="SMART" id="SM00823">
    <property type="entry name" value="PKS_PP"/>
    <property type="match status" value="1"/>
</dbReference>
<comment type="caution">
    <text evidence="12">The sequence shown here is derived from an EMBL/GenBank/DDBJ whole genome shotgun (WGS) entry which is preliminary data.</text>
</comment>
<dbReference type="InterPro" id="IPR049551">
    <property type="entry name" value="PKS_DH_C"/>
</dbReference>
<dbReference type="InterPro" id="IPR011032">
    <property type="entry name" value="GroES-like_sf"/>
</dbReference>
<dbReference type="InterPro" id="IPR014031">
    <property type="entry name" value="Ketoacyl_synth_C"/>
</dbReference>
<evidence type="ECO:0000259" key="10">
    <source>
        <dbReference type="PROSITE" id="PS52004"/>
    </source>
</evidence>
<evidence type="ECO:0000313" key="12">
    <source>
        <dbReference type="EMBL" id="MFB9994577.1"/>
    </source>
</evidence>
<dbReference type="InterPro" id="IPR009081">
    <property type="entry name" value="PP-bd_ACP"/>
</dbReference>
<protein>
    <submittedName>
        <fullName evidence="12">SDR family NAD(P)-dependent oxidoreductase</fullName>
    </submittedName>
</protein>
<dbReference type="InterPro" id="IPR032821">
    <property type="entry name" value="PKS_assoc"/>
</dbReference>